<accession>A0A934MLP6</accession>
<keyword evidence="2" id="KW-1185">Reference proteome</keyword>
<gene>
    <name evidence="1" type="ORF">JEQ47_11680</name>
</gene>
<dbReference type="Proteomes" id="UP000602124">
    <property type="component" value="Unassembled WGS sequence"/>
</dbReference>
<sequence>MAWLSVKTSKGIWKVKPRWQARWAERTRQVRVIDLGLLLVVWWSSDDIKRFP</sequence>
<name>A0A934MLP6_9HYPH</name>
<dbReference type="EMBL" id="JAEKMH010000002">
    <property type="protein sequence ID" value="MBJ3785385.1"/>
    <property type="molecule type" value="Genomic_DNA"/>
</dbReference>
<protein>
    <submittedName>
        <fullName evidence="1">Uncharacterized protein</fullName>
    </submittedName>
</protein>
<dbReference type="AlphaFoldDB" id="A0A934MLP6"/>
<evidence type="ECO:0000313" key="1">
    <source>
        <dbReference type="EMBL" id="MBJ3785385.1"/>
    </source>
</evidence>
<comment type="caution">
    <text evidence="1">The sequence shown here is derived from an EMBL/GenBank/DDBJ whole genome shotgun (WGS) entry which is preliminary data.</text>
</comment>
<organism evidence="1 2">
    <name type="scientific">Devosia sediminis</name>
    <dbReference type="NCBI Taxonomy" id="2798801"/>
    <lineage>
        <taxon>Bacteria</taxon>
        <taxon>Pseudomonadati</taxon>
        <taxon>Pseudomonadota</taxon>
        <taxon>Alphaproteobacteria</taxon>
        <taxon>Hyphomicrobiales</taxon>
        <taxon>Devosiaceae</taxon>
        <taxon>Devosia</taxon>
    </lineage>
</organism>
<evidence type="ECO:0000313" key="2">
    <source>
        <dbReference type="Proteomes" id="UP000602124"/>
    </source>
</evidence>
<proteinExistence type="predicted"/>
<reference evidence="1" key="1">
    <citation type="submission" date="2020-12" db="EMBL/GenBank/DDBJ databases">
        <title>Devosia sp. MSA67 isolated from Mo River.</title>
        <authorList>
            <person name="Ma F."/>
            <person name="Zi Z."/>
        </authorList>
    </citation>
    <scope>NUCLEOTIDE SEQUENCE</scope>
    <source>
        <strain evidence="1">MSA67</strain>
    </source>
</reference>
<dbReference type="RefSeq" id="WP_198876566.1">
    <property type="nucleotide sequence ID" value="NZ_JAEKMH010000002.1"/>
</dbReference>